<dbReference type="EMBL" id="BGPR01000565">
    <property type="protein sequence ID" value="GBM26664.1"/>
    <property type="molecule type" value="Genomic_DNA"/>
</dbReference>
<name>A0A4Y2EFN7_ARAVE</name>
<reference evidence="1 2" key="1">
    <citation type="journal article" date="2019" name="Sci. Rep.">
        <title>Orb-weaving spider Araneus ventricosus genome elucidates the spidroin gene catalogue.</title>
        <authorList>
            <person name="Kono N."/>
            <person name="Nakamura H."/>
            <person name="Ohtoshi R."/>
            <person name="Moran D.A.P."/>
            <person name="Shinohara A."/>
            <person name="Yoshida Y."/>
            <person name="Fujiwara M."/>
            <person name="Mori M."/>
            <person name="Tomita M."/>
            <person name="Arakawa K."/>
        </authorList>
    </citation>
    <scope>NUCLEOTIDE SEQUENCE [LARGE SCALE GENOMIC DNA]</scope>
</reference>
<keyword evidence="2" id="KW-1185">Reference proteome</keyword>
<dbReference type="Proteomes" id="UP000499080">
    <property type="component" value="Unassembled WGS sequence"/>
</dbReference>
<accession>A0A4Y2EFN7</accession>
<proteinExistence type="predicted"/>
<protein>
    <submittedName>
        <fullName evidence="1">Uncharacterized protein</fullName>
    </submittedName>
</protein>
<sequence>MAPGSKPEITEDSPCMRTCCMLNHTLGIERSPAGVVRKSGDRVTSRVGWVGCTAPTGGRFANVYHLSCNKPHTRQIFNGITGLNLNLEPGTLQPQCRDLTSKPPRPCVHGSHSLNVLNKSSFKRKTSKKK</sequence>
<comment type="caution">
    <text evidence="1">The sequence shown here is derived from an EMBL/GenBank/DDBJ whole genome shotgun (WGS) entry which is preliminary data.</text>
</comment>
<evidence type="ECO:0000313" key="2">
    <source>
        <dbReference type="Proteomes" id="UP000499080"/>
    </source>
</evidence>
<gene>
    <name evidence="1" type="ORF">AVEN_15469_1</name>
</gene>
<organism evidence="1 2">
    <name type="scientific">Araneus ventricosus</name>
    <name type="common">Orbweaver spider</name>
    <name type="synonym">Epeira ventricosa</name>
    <dbReference type="NCBI Taxonomy" id="182803"/>
    <lineage>
        <taxon>Eukaryota</taxon>
        <taxon>Metazoa</taxon>
        <taxon>Ecdysozoa</taxon>
        <taxon>Arthropoda</taxon>
        <taxon>Chelicerata</taxon>
        <taxon>Arachnida</taxon>
        <taxon>Araneae</taxon>
        <taxon>Araneomorphae</taxon>
        <taxon>Entelegynae</taxon>
        <taxon>Araneoidea</taxon>
        <taxon>Araneidae</taxon>
        <taxon>Araneus</taxon>
    </lineage>
</organism>
<dbReference type="AlphaFoldDB" id="A0A4Y2EFN7"/>
<evidence type="ECO:0000313" key="1">
    <source>
        <dbReference type="EMBL" id="GBM26664.1"/>
    </source>
</evidence>